<evidence type="ECO:0000256" key="1">
    <source>
        <dbReference type="SAM" id="MobiDB-lite"/>
    </source>
</evidence>
<comment type="caution">
    <text evidence="2">The sequence shown here is derived from an EMBL/GenBank/DDBJ whole genome shotgun (WGS) entry which is preliminary data.</text>
</comment>
<name>A0A5B7F7G2_PORTR</name>
<reference evidence="2 3" key="1">
    <citation type="submission" date="2019-05" db="EMBL/GenBank/DDBJ databases">
        <title>Another draft genome of Portunus trituberculatus and its Hox gene families provides insights of decapod evolution.</title>
        <authorList>
            <person name="Jeong J.-H."/>
            <person name="Song I."/>
            <person name="Kim S."/>
            <person name="Choi T."/>
            <person name="Kim D."/>
            <person name="Ryu S."/>
            <person name="Kim W."/>
        </authorList>
    </citation>
    <scope>NUCLEOTIDE SEQUENCE [LARGE SCALE GENOMIC DNA]</scope>
    <source>
        <tissue evidence="2">Muscle</tissue>
    </source>
</reference>
<feature type="region of interest" description="Disordered" evidence="1">
    <location>
        <begin position="59"/>
        <end position="97"/>
    </location>
</feature>
<accession>A0A5B7F7G2</accession>
<gene>
    <name evidence="2" type="ORF">E2C01_035110</name>
</gene>
<sequence length="97" mass="10614">MSGEPLAAPPQCRGLTLILLKGHGIQSASGRNHLGEALYIKDLNPQMNRQADDLQALPSARRTRAAHQPSEQAPLPNTLPTNQSRVRTRGLRVTEEE</sequence>
<organism evidence="2 3">
    <name type="scientific">Portunus trituberculatus</name>
    <name type="common">Swimming crab</name>
    <name type="synonym">Neptunus trituberculatus</name>
    <dbReference type="NCBI Taxonomy" id="210409"/>
    <lineage>
        <taxon>Eukaryota</taxon>
        <taxon>Metazoa</taxon>
        <taxon>Ecdysozoa</taxon>
        <taxon>Arthropoda</taxon>
        <taxon>Crustacea</taxon>
        <taxon>Multicrustacea</taxon>
        <taxon>Malacostraca</taxon>
        <taxon>Eumalacostraca</taxon>
        <taxon>Eucarida</taxon>
        <taxon>Decapoda</taxon>
        <taxon>Pleocyemata</taxon>
        <taxon>Brachyura</taxon>
        <taxon>Eubrachyura</taxon>
        <taxon>Portunoidea</taxon>
        <taxon>Portunidae</taxon>
        <taxon>Portuninae</taxon>
        <taxon>Portunus</taxon>
    </lineage>
</organism>
<evidence type="ECO:0000313" key="2">
    <source>
        <dbReference type="EMBL" id="MPC41515.1"/>
    </source>
</evidence>
<keyword evidence="3" id="KW-1185">Reference proteome</keyword>
<dbReference type="Proteomes" id="UP000324222">
    <property type="component" value="Unassembled WGS sequence"/>
</dbReference>
<dbReference type="EMBL" id="VSRR010005085">
    <property type="protein sequence ID" value="MPC41515.1"/>
    <property type="molecule type" value="Genomic_DNA"/>
</dbReference>
<evidence type="ECO:0000313" key="3">
    <source>
        <dbReference type="Proteomes" id="UP000324222"/>
    </source>
</evidence>
<protein>
    <submittedName>
        <fullName evidence="2">Uncharacterized protein</fullName>
    </submittedName>
</protein>
<proteinExistence type="predicted"/>
<dbReference type="AlphaFoldDB" id="A0A5B7F7G2"/>